<dbReference type="Pfam" id="PF19898">
    <property type="entry name" value="DUF6371"/>
    <property type="match status" value="1"/>
</dbReference>
<comment type="caution">
    <text evidence="2">The sequence shown here is derived from an EMBL/GenBank/DDBJ whole genome shotgun (WGS) entry which is preliminary data.</text>
</comment>
<evidence type="ECO:0000313" key="3">
    <source>
        <dbReference type="Proteomes" id="UP000321513"/>
    </source>
</evidence>
<evidence type="ECO:0000313" key="2">
    <source>
        <dbReference type="EMBL" id="GEO11532.1"/>
    </source>
</evidence>
<dbReference type="EMBL" id="BJYT01000024">
    <property type="protein sequence ID" value="GEO11532.1"/>
    <property type="molecule type" value="Genomic_DNA"/>
</dbReference>
<proteinExistence type="predicted"/>
<gene>
    <name evidence="2" type="ORF">SAE01_40280</name>
</gene>
<accession>A0A512BHU2</accession>
<dbReference type="Proteomes" id="UP000321513">
    <property type="component" value="Unassembled WGS sequence"/>
</dbReference>
<evidence type="ECO:0000259" key="1">
    <source>
        <dbReference type="Pfam" id="PF19898"/>
    </source>
</evidence>
<feature type="domain" description="DUF6371" evidence="1">
    <location>
        <begin position="4"/>
        <end position="79"/>
    </location>
</feature>
<dbReference type="OrthoDB" id="1068350at2"/>
<organism evidence="2 3">
    <name type="scientific">Segetibacter aerophilus</name>
    <dbReference type="NCBI Taxonomy" id="670293"/>
    <lineage>
        <taxon>Bacteria</taxon>
        <taxon>Pseudomonadati</taxon>
        <taxon>Bacteroidota</taxon>
        <taxon>Chitinophagia</taxon>
        <taxon>Chitinophagales</taxon>
        <taxon>Chitinophagaceae</taxon>
        <taxon>Segetibacter</taxon>
    </lineage>
</organism>
<protein>
    <recommendedName>
        <fullName evidence="1">DUF6371 domain-containing protein</fullName>
    </recommendedName>
</protein>
<sequence>MHCNFKNFNYQLCFYGEHLLAEHHDKPVAIVESEKTAIIASALMPNFVWLATGGKSGCKWKEYDVHKVLKEKNVLLFPDFGYANRKTGKTCYQYWCECAEVIRKSVPCRISVSRILEDTLPEAERINDLDLVDVFIRRERRSGYAVDNKGKFLFITLEG</sequence>
<reference evidence="2 3" key="1">
    <citation type="submission" date="2019-07" db="EMBL/GenBank/DDBJ databases">
        <title>Whole genome shotgun sequence of Segetibacter aerophilus NBRC 106135.</title>
        <authorList>
            <person name="Hosoyama A."/>
            <person name="Uohara A."/>
            <person name="Ohji S."/>
            <person name="Ichikawa N."/>
        </authorList>
    </citation>
    <scope>NUCLEOTIDE SEQUENCE [LARGE SCALE GENOMIC DNA]</scope>
    <source>
        <strain evidence="2 3">NBRC 106135</strain>
    </source>
</reference>
<keyword evidence="3" id="KW-1185">Reference proteome</keyword>
<name>A0A512BHU2_9BACT</name>
<dbReference type="InterPro" id="IPR045951">
    <property type="entry name" value="DUF6371"/>
</dbReference>
<dbReference type="AlphaFoldDB" id="A0A512BHU2"/>